<evidence type="ECO:0000313" key="1">
    <source>
        <dbReference type="EMBL" id="SDO62886.1"/>
    </source>
</evidence>
<accession>A0A1H0L4C6</accession>
<dbReference type="EMBL" id="FNJB01000004">
    <property type="protein sequence ID" value="SDO62886.1"/>
    <property type="molecule type" value="Genomic_DNA"/>
</dbReference>
<organism evidence="1 2">
    <name type="scientific">Actinokineospora alba</name>
    <dbReference type="NCBI Taxonomy" id="504798"/>
    <lineage>
        <taxon>Bacteria</taxon>
        <taxon>Bacillati</taxon>
        <taxon>Actinomycetota</taxon>
        <taxon>Actinomycetes</taxon>
        <taxon>Pseudonocardiales</taxon>
        <taxon>Pseudonocardiaceae</taxon>
        <taxon>Actinokineospora</taxon>
    </lineage>
</organism>
<dbReference type="Proteomes" id="UP000199651">
    <property type="component" value="Unassembled WGS sequence"/>
</dbReference>
<dbReference type="AlphaFoldDB" id="A0A1H0L4C6"/>
<protein>
    <submittedName>
        <fullName evidence="1">Uncharacterized protein</fullName>
    </submittedName>
</protein>
<evidence type="ECO:0000313" key="2">
    <source>
        <dbReference type="Proteomes" id="UP000199651"/>
    </source>
</evidence>
<name>A0A1H0L4C6_9PSEU</name>
<proteinExistence type="predicted"/>
<keyword evidence="2" id="KW-1185">Reference proteome</keyword>
<gene>
    <name evidence="1" type="ORF">SAMN05192558_1042</name>
</gene>
<reference evidence="2" key="1">
    <citation type="submission" date="2016-10" db="EMBL/GenBank/DDBJ databases">
        <authorList>
            <person name="Varghese N."/>
            <person name="Submissions S."/>
        </authorList>
    </citation>
    <scope>NUCLEOTIDE SEQUENCE [LARGE SCALE GENOMIC DNA]</scope>
    <source>
        <strain evidence="2">IBRC-M 10655</strain>
    </source>
</reference>
<sequence length="57" mass="6333">MPALPYICRLSSFVFLWNLICQVHPCLPWFTVTIGSRVAVAGISISRGEEKVVTIVL</sequence>